<name>A0A067CFS3_SAPPC</name>
<gene>
    <name evidence="2" type="ORF">SPRG_20191</name>
</gene>
<protein>
    <recommendedName>
        <fullName evidence="1">AB hydrolase-1 domain-containing protein</fullName>
    </recommendedName>
</protein>
<dbReference type="GO" id="GO:0016020">
    <property type="term" value="C:membrane"/>
    <property type="evidence" value="ECO:0007669"/>
    <property type="project" value="TreeGrafter"/>
</dbReference>
<dbReference type="InterPro" id="IPR000073">
    <property type="entry name" value="AB_hydrolase_1"/>
</dbReference>
<feature type="domain" description="AB hydrolase-1" evidence="1">
    <location>
        <begin position="59"/>
        <end position="160"/>
    </location>
</feature>
<evidence type="ECO:0000313" key="3">
    <source>
        <dbReference type="Proteomes" id="UP000030745"/>
    </source>
</evidence>
<accession>A0A067CFS3</accession>
<dbReference type="Pfam" id="PF00561">
    <property type="entry name" value="Abhydrolase_1"/>
    <property type="match status" value="1"/>
</dbReference>
<dbReference type="GeneID" id="24141391"/>
<dbReference type="STRING" id="695850.A0A067CFS3"/>
<dbReference type="EMBL" id="KK583213">
    <property type="protein sequence ID" value="KDO28030.1"/>
    <property type="molecule type" value="Genomic_DNA"/>
</dbReference>
<evidence type="ECO:0000313" key="2">
    <source>
        <dbReference type="EMBL" id="KDO28030.1"/>
    </source>
</evidence>
<dbReference type="InterPro" id="IPR050266">
    <property type="entry name" value="AB_hydrolase_sf"/>
</dbReference>
<dbReference type="RefSeq" id="XP_012201183.1">
    <property type="nucleotide sequence ID" value="XM_012345793.1"/>
</dbReference>
<organism evidence="2 3">
    <name type="scientific">Saprolegnia parasitica (strain CBS 223.65)</name>
    <dbReference type="NCBI Taxonomy" id="695850"/>
    <lineage>
        <taxon>Eukaryota</taxon>
        <taxon>Sar</taxon>
        <taxon>Stramenopiles</taxon>
        <taxon>Oomycota</taxon>
        <taxon>Saprolegniomycetes</taxon>
        <taxon>Saprolegniales</taxon>
        <taxon>Saprolegniaceae</taxon>
        <taxon>Saprolegnia</taxon>
    </lineage>
</organism>
<dbReference type="AlphaFoldDB" id="A0A067CFS3"/>
<proteinExistence type="predicted"/>
<dbReference type="PANTHER" id="PTHR43798">
    <property type="entry name" value="MONOACYLGLYCEROL LIPASE"/>
    <property type="match status" value="1"/>
</dbReference>
<dbReference type="OMA" id="HWCYWEK"/>
<reference evidence="2 3" key="1">
    <citation type="journal article" date="2013" name="PLoS Genet.">
        <title>Distinctive expansion of potential virulence genes in the genome of the oomycete fish pathogen Saprolegnia parasitica.</title>
        <authorList>
            <person name="Jiang R.H."/>
            <person name="de Bruijn I."/>
            <person name="Haas B.J."/>
            <person name="Belmonte R."/>
            <person name="Lobach L."/>
            <person name="Christie J."/>
            <person name="van den Ackerveken G."/>
            <person name="Bottin A."/>
            <person name="Bulone V."/>
            <person name="Diaz-Moreno S.M."/>
            <person name="Dumas B."/>
            <person name="Fan L."/>
            <person name="Gaulin E."/>
            <person name="Govers F."/>
            <person name="Grenville-Briggs L.J."/>
            <person name="Horner N.R."/>
            <person name="Levin J.Z."/>
            <person name="Mammella M."/>
            <person name="Meijer H.J."/>
            <person name="Morris P."/>
            <person name="Nusbaum C."/>
            <person name="Oome S."/>
            <person name="Phillips A.J."/>
            <person name="van Rooyen D."/>
            <person name="Rzeszutek E."/>
            <person name="Saraiva M."/>
            <person name="Secombes C.J."/>
            <person name="Seidl M.F."/>
            <person name="Snel B."/>
            <person name="Stassen J.H."/>
            <person name="Sykes S."/>
            <person name="Tripathy S."/>
            <person name="van den Berg H."/>
            <person name="Vega-Arreguin J.C."/>
            <person name="Wawra S."/>
            <person name="Young S.K."/>
            <person name="Zeng Q."/>
            <person name="Dieguez-Uribeondo J."/>
            <person name="Russ C."/>
            <person name="Tyler B.M."/>
            <person name="van West P."/>
        </authorList>
    </citation>
    <scope>NUCLEOTIDE SEQUENCE [LARGE SCALE GENOMIC DNA]</scope>
    <source>
        <strain evidence="2 3">CBS 223.65</strain>
    </source>
</reference>
<dbReference type="PANTHER" id="PTHR43798:SF33">
    <property type="entry name" value="HYDROLASE, PUTATIVE (AFU_ORTHOLOGUE AFUA_2G14860)-RELATED"/>
    <property type="match status" value="1"/>
</dbReference>
<dbReference type="Proteomes" id="UP000030745">
    <property type="component" value="Unassembled WGS sequence"/>
</dbReference>
<dbReference type="SUPFAM" id="SSF53474">
    <property type="entry name" value="alpha/beta-Hydrolases"/>
    <property type="match status" value="1"/>
</dbReference>
<dbReference type="Gene3D" id="3.40.50.1820">
    <property type="entry name" value="alpha/beta hydrolase"/>
    <property type="match status" value="1"/>
</dbReference>
<dbReference type="OrthoDB" id="7130006at2759"/>
<sequence length="327" mass="36318">MWQDVQARQILRDQFVAAVARVLDEGWAEQLPPMPVFTTTDGCRLAYDDTVASSPANAPVVLFLHGWSASRRYFCRNVPQLQATCRVICLDMRFHGESDSPAHGMHIARLAADVRELVLGLNLDKSKLTLIGTSMGCAVIWSFVELFGSASVRQAIFVDQLPLQNRREDWPLHGYGCYDEASLQGIEHTLATDLPAIAQGNLDSCLVRDDVPRDILDILRADVLQCKPTALATLMRDHTQIDWRPLLPTISIPCLNLLGGPKNKVFPMAGALVVGDTIPNCTNVVFERCGHWLYLEQPNDFCQLVQAFVHDRPLPVSSSNGLVVYNK</sequence>
<dbReference type="InterPro" id="IPR029058">
    <property type="entry name" value="AB_hydrolase_fold"/>
</dbReference>
<keyword evidence="3" id="KW-1185">Reference proteome</keyword>
<evidence type="ECO:0000259" key="1">
    <source>
        <dbReference type="Pfam" id="PF00561"/>
    </source>
</evidence>
<dbReference type="VEuPathDB" id="FungiDB:SPRG_20191"/>
<dbReference type="KEGG" id="spar:SPRG_20191"/>